<geneLocation type="plasmid" evidence="1 2">
    <name>pSTA7437.04</name>
</geneLocation>
<dbReference type="EMBL" id="CP003657">
    <property type="protein sequence ID" value="AFZ38398.1"/>
    <property type="molecule type" value="Genomic_DNA"/>
</dbReference>
<dbReference type="AlphaFoldDB" id="K9Y0X7"/>
<sequence>MTDEELRLVVESNSRAIQAMIEQRVTDRLEHEERIRFLEETQRQVTQIQRGLANLVSSLDEDRPTVLRKLTTIENKIDRILENQ</sequence>
<accession>K9Y0X7</accession>
<organism evidence="1 2">
    <name type="scientific">Stanieria cyanosphaera (strain ATCC 29371 / PCC 7437)</name>
    <dbReference type="NCBI Taxonomy" id="111780"/>
    <lineage>
        <taxon>Bacteria</taxon>
        <taxon>Bacillati</taxon>
        <taxon>Cyanobacteriota</taxon>
        <taxon>Cyanophyceae</taxon>
        <taxon>Pleurocapsales</taxon>
        <taxon>Dermocarpellaceae</taxon>
        <taxon>Stanieria</taxon>
    </lineage>
</organism>
<dbReference type="Proteomes" id="UP000010473">
    <property type="component" value="Plasmid pSTA7437.04"/>
</dbReference>
<name>K9Y0X7_STAC7</name>
<reference evidence="2" key="1">
    <citation type="journal article" date="2013" name="Proc. Natl. Acad. Sci. U.S.A.">
        <title>Improving the coverage of the cyanobacterial phylum using diversity-driven genome sequencing.</title>
        <authorList>
            <person name="Shih P.M."/>
            <person name="Wu D."/>
            <person name="Latifi A."/>
            <person name="Axen S.D."/>
            <person name="Fewer D.P."/>
            <person name="Talla E."/>
            <person name="Calteau A."/>
            <person name="Cai F."/>
            <person name="Tandeau de Marsac N."/>
            <person name="Rippka R."/>
            <person name="Herdman M."/>
            <person name="Sivonen K."/>
            <person name="Coursin T."/>
            <person name="Laurent T."/>
            <person name="Goodwin L."/>
            <person name="Nolan M."/>
            <person name="Davenport K.W."/>
            <person name="Han C.S."/>
            <person name="Rubin E.M."/>
            <person name="Eisen J.A."/>
            <person name="Woyke T."/>
            <person name="Gugger M."/>
            <person name="Kerfeld C.A."/>
        </authorList>
    </citation>
    <scope>NUCLEOTIDE SEQUENCE [LARGE SCALE GENOMIC DNA]</scope>
    <source>
        <strain evidence="2">ATCC 29371 / PCC 7437</strain>
        <plasmid evidence="2">Plasmid pSTA7437.04</plasmid>
    </source>
</reference>
<dbReference type="KEGG" id="scs:Sta7437_4978"/>
<dbReference type="HOGENOM" id="CLU_2396706_0_0_3"/>
<protein>
    <submittedName>
        <fullName evidence="1">Uncharacterized protein</fullName>
    </submittedName>
</protein>
<keyword evidence="2" id="KW-1185">Reference proteome</keyword>
<keyword evidence="1" id="KW-0614">Plasmid</keyword>
<proteinExistence type="predicted"/>
<dbReference type="OrthoDB" id="488156at2"/>
<evidence type="ECO:0000313" key="2">
    <source>
        <dbReference type="Proteomes" id="UP000010473"/>
    </source>
</evidence>
<evidence type="ECO:0000313" key="1">
    <source>
        <dbReference type="EMBL" id="AFZ38398.1"/>
    </source>
</evidence>
<dbReference type="RefSeq" id="WP_015328689.1">
    <property type="nucleotide sequence ID" value="NC_020052.1"/>
</dbReference>
<gene>
    <name evidence="1" type="ordered locus">Sta7437_4978</name>
</gene>